<dbReference type="KEGG" id="tsn:W908_08280"/>
<name>A0A0M3T2A5_9GAMM</name>
<dbReference type="STRING" id="1125411.W908_08280"/>
<keyword evidence="3" id="KW-1185">Reference proteome</keyword>
<evidence type="ECO:0000313" key="3">
    <source>
        <dbReference type="Proteomes" id="UP000068905"/>
    </source>
</evidence>
<accession>A0A0M3T2A5</accession>
<reference evidence="2 3" key="1">
    <citation type="journal article" date="2015" name="Genome Announc.">
        <title>Genome Sequence of 'Candidatus Thioglobus singularis' Strain PS1, a Mixotroph from the SUP05 Clade of Marine Gammaproteobacteria.</title>
        <authorList>
            <person name="Marshall K.T."/>
            <person name="Morris R.M."/>
        </authorList>
    </citation>
    <scope>NUCLEOTIDE SEQUENCE [LARGE SCALE GENOMIC DNA]</scope>
    <source>
        <strain evidence="2 3">PS1</strain>
    </source>
</reference>
<keyword evidence="1" id="KW-0732">Signal</keyword>
<dbReference type="OrthoDB" id="8561742at2"/>
<dbReference type="SUPFAM" id="SSF81901">
    <property type="entry name" value="HCP-like"/>
    <property type="match status" value="1"/>
</dbReference>
<dbReference type="PANTHER" id="PTHR43628:SF1">
    <property type="entry name" value="CHITIN SYNTHASE REGULATORY FACTOR 2-RELATED"/>
    <property type="match status" value="1"/>
</dbReference>
<evidence type="ECO:0000256" key="1">
    <source>
        <dbReference type="SAM" id="SignalP"/>
    </source>
</evidence>
<protein>
    <submittedName>
        <fullName evidence="2">Uncharacterized protein</fullName>
    </submittedName>
</protein>
<gene>
    <name evidence="2" type="ORF">W908_08280</name>
</gene>
<feature type="chain" id="PRO_5005789490" evidence="1">
    <location>
        <begin position="21"/>
        <end position="144"/>
    </location>
</feature>
<dbReference type="Proteomes" id="UP000068905">
    <property type="component" value="Chromosome"/>
</dbReference>
<dbReference type="EMBL" id="CP006911">
    <property type="protein sequence ID" value="ALE02511.1"/>
    <property type="molecule type" value="Genomic_DNA"/>
</dbReference>
<dbReference type="AlphaFoldDB" id="A0A0M3T2A5"/>
<dbReference type="InterPro" id="IPR011990">
    <property type="entry name" value="TPR-like_helical_dom_sf"/>
</dbReference>
<dbReference type="InterPro" id="IPR006597">
    <property type="entry name" value="Sel1-like"/>
</dbReference>
<dbReference type="Gene3D" id="1.25.40.10">
    <property type="entry name" value="Tetratricopeptide repeat domain"/>
    <property type="match status" value="1"/>
</dbReference>
<sequence>MKILSLLFIPFLVLSFNVNADLKRALAYDQAGEYEKSAKELYKISQLATRGHPKAMFEFGTMYMKEGMWVVQSDESAFEWWLKSANLGYAPAQFSIGASYIGGIGVNQDMQEAKKWLEKAMDSTYEKYSKVAEELYNINELDKI</sequence>
<organism evidence="2 3">
    <name type="scientific">Candidatus Pseudothioglobus singularis PS1</name>
    <dbReference type="NCBI Taxonomy" id="1125411"/>
    <lineage>
        <taxon>Bacteria</taxon>
        <taxon>Pseudomonadati</taxon>
        <taxon>Pseudomonadota</taxon>
        <taxon>Gammaproteobacteria</taxon>
        <taxon>Candidatus Pseudothioglobaceae</taxon>
        <taxon>Candidatus Pseudothioglobus</taxon>
    </lineage>
</organism>
<evidence type="ECO:0000313" key="2">
    <source>
        <dbReference type="EMBL" id="ALE02511.1"/>
    </source>
</evidence>
<dbReference type="InterPro" id="IPR052945">
    <property type="entry name" value="Mitotic_Regulator"/>
</dbReference>
<dbReference type="PANTHER" id="PTHR43628">
    <property type="entry name" value="ACTIVATOR OF C KINASE PROTEIN 1-RELATED"/>
    <property type="match status" value="1"/>
</dbReference>
<dbReference type="Pfam" id="PF08238">
    <property type="entry name" value="Sel1"/>
    <property type="match status" value="2"/>
</dbReference>
<feature type="signal peptide" evidence="1">
    <location>
        <begin position="1"/>
        <end position="20"/>
    </location>
</feature>
<dbReference type="SMART" id="SM00671">
    <property type="entry name" value="SEL1"/>
    <property type="match status" value="2"/>
</dbReference>
<dbReference type="RefSeq" id="WP_053820686.1">
    <property type="nucleotide sequence ID" value="NZ_CP006911.1"/>
</dbReference>
<proteinExistence type="predicted"/>